<evidence type="ECO:0000313" key="3">
    <source>
        <dbReference type="Proteomes" id="UP000663864"/>
    </source>
</evidence>
<evidence type="ECO:0000313" key="2">
    <source>
        <dbReference type="EMBL" id="CAF1346171.1"/>
    </source>
</evidence>
<evidence type="ECO:0008006" key="4">
    <source>
        <dbReference type="Google" id="ProtNLM"/>
    </source>
</evidence>
<dbReference type="EMBL" id="CAJNOT010002831">
    <property type="protein sequence ID" value="CAF1346171.1"/>
    <property type="molecule type" value="Genomic_DNA"/>
</dbReference>
<gene>
    <name evidence="2" type="ORF">ZHD862_LOCUS30310</name>
</gene>
<sequence>MMACLLLYSSIIVLICLIVANGSITDVPLLMSSLDKAISESNHNFSDTAFDLLIKDCTDALTHLSAIHDDGTEKIPILTPEQEENNLKAQLIVLKLKQLVLGANMITKNQEDNVQLLDLPDELILNIMNKVKPHVLLLSSIITIGNNRLEQLALDKCHSIDLTFDYVQSPYETLIQRFYLDIMPHIVNNIQSLTLTIRHIPHIITFAEKNSNGTLPDLTHLKIMIGKQHDQTGTPYTVHRSSKLLSIFFQAVLKY</sequence>
<feature type="chain" id="PRO_5032990899" description="F-box domain-containing protein" evidence="1">
    <location>
        <begin position="23"/>
        <end position="255"/>
    </location>
</feature>
<protein>
    <recommendedName>
        <fullName evidence="4">F-box domain-containing protein</fullName>
    </recommendedName>
</protein>
<comment type="caution">
    <text evidence="2">The sequence shown here is derived from an EMBL/GenBank/DDBJ whole genome shotgun (WGS) entry which is preliminary data.</text>
</comment>
<organism evidence="2 3">
    <name type="scientific">Rotaria sordida</name>
    <dbReference type="NCBI Taxonomy" id="392033"/>
    <lineage>
        <taxon>Eukaryota</taxon>
        <taxon>Metazoa</taxon>
        <taxon>Spiralia</taxon>
        <taxon>Gnathifera</taxon>
        <taxon>Rotifera</taxon>
        <taxon>Eurotatoria</taxon>
        <taxon>Bdelloidea</taxon>
        <taxon>Philodinida</taxon>
        <taxon>Philodinidae</taxon>
        <taxon>Rotaria</taxon>
    </lineage>
</organism>
<dbReference type="AlphaFoldDB" id="A0A815H2I1"/>
<keyword evidence="1" id="KW-0732">Signal</keyword>
<proteinExistence type="predicted"/>
<feature type="signal peptide" evidence="1">
    <location>
        <begin position="1"/>
        <end position="22"/>
    </location>
</feature>
<accession>A0A815H2I1</accession>
<dbReference type="Proteomes" id="UP000663864">
    <property type="component" value="Unassembled WGS sequence"/>
</dbReference>
<name>A0A815H2I1_9BILA</name>
<evidence type="ECO:0000256" key="1">
    <source>
        <dbReference type="SAM" id="SignalP"/>
    </source>
</evidence>
<reference evidence="2" key="1">
    <citation type="submission" date="2021-02" db="EMBL/GenBank/DDBJ databases">
        <authorList>
            <person name="Nowell W R."/>
        </authorList>
    </citation>
    <scope>NUCLEOTIDE SEQUENCE</scope>
</reference>